<dbReference type="GO" id="GO:0008237">
    <property type="term" value="F:metallopeptidase activity"/>
    <property type="evidence" value="ECO:0007669"/>
    <property type="project" value="InterPro"/>
</dbReference>
<feature type="chain" id="PRO_5009534027" description="Lysine-specific metallo-endopeptidase domain-containing protein" evidence="1">
    <location>
        <begin position="32"/>
        <end position="351"/>
    </location>
</feature>
<dbReference type="SUPFAM" id="SSF55486">
    <property type="entry name" value="Metalloproteases ('zincins'), catalytic domain"/>
    <property type="match status" value="1"/>
</dbReference>
<name>A0A1F7ZQM7_9EURO</name>
<keyword evidence="1" id="KW-0732">Signal</keyword>
<accession>A0A1F7ZQM7</accession>
<reference evidence="2 3" key="1">
    <citation type="journal article" date="2016" name="Genome Biol. Evol.">
        <title>Draft genome sequence of an aflatoxigenic Aspergillus species, A. bombycis.</title>
        <authorList>
            <person name="Moore G.G."/>
            <person name="Mack B.M."/>
            <person name="Beltz S.B."/>
            <person name="Gilbert M.K."/>
        </authorList>
    </citation>
    <scope>NUCLEOTIDE SEQUENCE [LARGE SCALE GENOMIC DNA]</scope>
    <source>
        <strain evidence="3">NRRL 26010</strain>
    </source>
</reference>
<dbReference type="OrthoDB" id="4471885at2759"/>
<protein>
    <recommendedName>
        <fullName evidence="4">Lysine-specific metallo-endopeptidase domain-containing protein</fullName>
    </recommendedName>
</protein>
<evidence type="ECO:0000313" key="3">
    <source>
        <dbReference type="Proteomes" id="UP000179179"/>
    </source>
</evidence>
<organism evidence="2 3">
    <name type="scientific">Aspergillus bombycis</name>
    <dbReference type="NCBI Taxonomy" id="109264"/>
    <lineage>
        <taxon>Eukaryota</taxon>
        <taxon>Fungi</taxon>
        <taxon>Dikarya</taxon>
        <taxon>Ascomycota</taxon>
        <taxon>Pezizomycotina</taxon>
        <taxon>Eurotiomycetes</taxon>
        <taxon>Eurotiomycetidae</taxon>
        <taxon>Eurotiales</taxon>
        <taxon>Aspergillaceae</taxon>
        <taxon>Aspergillus</taxon>
    </lineage>
</organism>
<dbReference type="RefSeq" id="XP_022385470.1">
    <property type="nucleotide sequence ID" value="XM_022536587.1"/>
</dbReference>
<proteinExistence type="predicted"/>
<dbReference type="EMBL" id="LYCR01000104">
    <property type="protein sequence ID" value="OGM41753.1"/>
    <property type="molecule type" value="Genomic_DNA"/>
</dbReference>
<keyword evidence="3" id="KW-1185">Reference proteome</keyword>
<comment type="caution">
    <text evidence="2">The sequence shown here is derived from an EMBL/GenBank/DDBJ whole genome shotgun (WGS) entry which is preliminary data.</text>
</comment>
<evidence type="ECO:0000256" key="1">
    <source>
        <dbReference type="SAM" id="SignalP"/>
    </source>
</evidence>
<dbReference type="Proteomes" id="UP000179179">
    <property type="component" value="Unassembled WGS sequence"/>
</dbReference>
<dbReference type="InterPro" id="IPR024079">
    <property type="entry name" value="MetalloPept_cat_dom_sf"/>
</dbReference>
<gene>
    <name evidence="2" type="ORF">ABOM_009459</name>
</gene>
<dbReference type="AlphaFoldDB" id="A0A1F7ZQM7"/>
<dbReference type="Gene3D" id="3.40.390.10">
    <property type="entry name" value="Collagenase (Catalytic Domain)"/>
    <property type="match status" value="1"/>
</dbReference>
<evidence type="ECO:0000313" key="2">
    <source>
        <dbReference type="EMBL" id="OGM41753.1"/>
    </source>
</evidence>
<feature type="signal peptide" evidence="1">
    <location>
        <begin position="1"/>
        <end position="31"/>
    </location>
</feature>
<sequence length="351" mass="39890">MKARIHFQSILNWTVGIQLFLWTLLLPYTAAFPFEIPPDLAEYALKANDSGIPHRHLSKRALDYPGVTFSSTCDDAQQRYIKEELDEIKLVLVQAQQQLRIIQNVIKEKEQPKDWGTRYSENRRLLTAWQMFMGWIQFNPSTKGANNQRLISWTRTLQQMTLLSSIYKRIHQALTDSTLSVTIHCNDEFLVYQPEESTQTKRVYKDTRPVGEASTGLRVSATLKLCHESESVHGWTLKNDVTLKDEITICPGTFKRTNTANKLSQYANDVSALNGKTMDDMKFTAAAGTLLHELTHCESILGSDKTGDQSFVHRGTVEKAYQIARIRAFAGYHPELTVKNADTLAYFGLGL</sequence>
<dbReference type="GeneID" id="34452849"/>
<evidence type="ECO:0008006" key="4">
    <source>
        <dbReference type="Google" id="ProtNLM"/>
    </source>
</evidence>